<evidence type="ECO:0000313" key="5">
    <source>
        <dbReference type="Proteomes" id="UP001165063"/>
    </source>
</evidence>
<evidence type="ECO:0000256" key="1">
    <source>
        <dbReference type="ARBA" id="ARBA00007769"/>
    </source>
</evidence>
<evidence type="ECO:0000313" key="4">
    <source>
        <dbReference type="EMBL" id="GMG56153.1"/>
    </source>
</evidence>
<dbReference type="EMBL" id="BSXU01006992">
    <property type="protein sequence ID" value="GMG56153.1"/>
    <property type="molecule type" value="Genomic_DNA"/>
</dbReference>
<dbReference type="PANTHER" id="PTHR11835">
    <property type="entry name" value="DECARBOXYLATING DEHYDROGENASES-ISOCITRATE, ISOPROPYLMALATE, TARTRATE"/>
    <property type="match status" value="1"/>
</dbReference>
<accession>A0A9W6Z7R9</accession>
<dbReference type="GO" id="GO:0006102">
    <property type="term" value="P:isocitrate metabolic process"/>
    <property type="evidence" value="ECO:0007669"/>
    <property type="project" value="TreeGrafter"/>
</dbReference>
<dbReference type="Proteomes" id="UP001165063">
    <property type="component" value="Unassembled WGS sequence"/>
</dbReference>
<sequence>MFRQFARLPATTQIPRSSFTTMVRNYASSAKFSGQYVGQKKANGNYTVTLIEGYGIGPEIADSVKRIYSAAKVPIDWEPVDVTPSLINGKTTLPQPAVDSINKNTIALKGPLATPIGKGHQSMNLTLRRTFNLYANVRPCKSVEGYKTPYDGVDTVLIRENTEGEYSDVSDTLSNTLYLPEEKKCWSFTRPPS</sequence>
<dbReference type="PANTHER" id="PTHR11835:SF34">
    <property type="entry name" value="ISOCITRATE DEHYDROGENASE [NAD] SUBUNIT ALPHA, MITOCHONDRIAL"/>
    <property type="match status" value="1"/>
</dbReference>
<dbReference type="SUPFAM" id="SSF53659">
    <property type="entry name" value="Isocitrate/Isopropylmalate dehydrogenase-like"/>
    <property type="match status" value="1"/>
</dbReference>
<evidence type="ECO:0000259" key="3">
    <source>
        <dbReference type="SMART" id="SM01329"/>
    </source>
</evidence>
<protein>
    <submittedName>
        <fullName evidence="4">Unnamed protein product</fullName>
    </submittedName>
</protein>
<organism evidence="4 5">
    <name type="scientific">Ambrosiozyma monospora</name>
    <name type="common">Yeast</name>
    <name type="synonym">Endomycopsis monosporus</name>
    <dbReference type="NCBI Taxonomy" id="43982"/>
    <lineage>
        <taxon>Eukaryota</taxon>
        <taxon>Fungi</taxon>
        <taxon>Dikarya</taxon>
        <taxon>Ascomycota</taxon>
        <taxon>Saccharomycotina</taxon>
        <taxon>Pichiomycetes</taxon>
        <taxon>Pichiales</taxon>
        <taxon>Pichiaceae</taxon>
        <taxon>Ambrosiozyma</taxon>
    </lineage>
</organism>
<dbReference type="GO" id="GO:0006099">
    <property type="term" value="P:tricarboxylic acid cycle"/>
    <property type="evidence" value="ECO:0007669"/>
    <property type="project" value="TreeGrafter"/>
</dbReference>
<comment type="caution">
    <text evidence="4">The sequence shown here is derived from an EMBL/GenBank/DDBJ whole genome shotgun (WGS) entry which is preliminary data.</text>
</comment>
<dbReference type="AlphaFoldDB" id="A0A9W6Z7R9"/>
<dbReference type="InterPro" id="IPR024084">
    <property type="entry name" value="IsoPropMal-DH-like_dom"/>
</dbReference>
<keyword evidence="2" id="KW-0560">Oxidoreductase</keyword>
<dbReference type="GO" id="GO:0004449">
    <property type="term" value="F:isocitrate dehydrogenase (NAD+) activity"/>
    <property type="evidence" value="ECO:0007669"/>
    <property type="project" value="TreeGrafter"/>
</dbReference>
<proteinExistence type="inferred from homology"/>
<dbReference type="GO" id="GO:0005739">
    <property type="term" value="C:mitochondrion"/>
    <property type="evidence" value="ECO:0007669"/>
    <property type="project" value="TreeGrafter"/>
</dbReference>
<dbReference type="Pfam" id="PF00180">
    <property type="entry name" value="Iso_dh"/>
    <property type="match status" value="1"/>
</dbReference>
<comment type="similarity">
    <text evidence="1">Belongs to the isocitrate and isopropylmalate dehydrogenases family.</text>
</comment>
<evidence type="ECO:0000256" key="2">
    <source>
        <dbReference type="ARBA" id="ARBA00023002"/>
    </source>
</evidence>
<gene>
    <name evidence="4" type="ORF">Amon01_000822000</name>
</gene>
<dbReference type="SMART" id="SM01329">
    <property type="entry name" value="Iso_dh"/>
    <property type="match status" value="1"/>
</dbReference>
<dbReference type="OrthoDB" id="10261637at2759"/>
<dbReference type="Gene3D" id="3.40.718.10">
    <property type="entry name" value="Isopropylmalate Dehydrogenase"/>
    <property type="match status" value="1"/>
</dbReference>
<reference evidence="4" key="1">
    <citation type="submission" date="2023-04" db="EMBL/GenBank/DDBJ databases">
        <title>Ambrosiozyma monospora NBRC 1965.</title>
        <authorList>
            <person name="Ichikawa N."/>
            <person name="Sato H."/>
            <person name="Tonouchi N."/>
        </authorList>
    </citation>
    <scope>NUCLEOTIDE SEQUENCE</scope>
    <source>
        <strain evidence="4">NBRC 1965</strain>
    </source>
</reference>
<name>A0A9W6Z7R9_AMBMO</name>
<feature type="domain" description="Isopropylmalate dehydrogenase-like" evidence="3">
    <location>
        <begin position="47"/>
        <end position="191"/>
    </location>
</feature>
<keyword evidence="5" id="KW-1185">Reference proteome</keyword>